<dbReference type="PROSITE" id="PS51686">
    <property type="entry name" value="SAM_MT_RSMB_NOP"/>
    <property type="match status" value="1"/>
</dbReference>
<dbReference type="RefSeq" id="WP_092761601.1">
    <property type="nucleotide sequence ID" value="NZ_FNZQ01000002.1"/>
</dbReference>
<dbReference type="EMBL" id="FNZQ01000002">
    <property type="protein sequence ID" value="SEK93638.1"/>
    <property type="molecule type" value="Genomic_DNA"/>
</dbReference>
<dbReference type="InterPro" id="IPR054728">
    <property type="entry name" value="RsmB-like_ferredoxin"/>
</dbReference>
<dbReference type="CDD" id="cd02440">
    <property type="entry name" value="AdoMet_MTases"/>
    <property type="match status" value="1"/>
</dbReference>
<dbReference type="Proteomes" id="UP000199283">
    <property type="component" value="Unassembled WGS sequence"/>
</dbReference>
<dbReference type="GO" id="GO:0008173">
    <property type="term" value="F:RNA methyltransferase activity"/>
    <property type="evidence" value="ECO:0007669"/>
    <property type="project" value="InterPro"/>
</dbReference>
<dbReference type="GO" id="GO:0001510">
    <property type="term" value="P:RNA methylation"/>
    <property type="evidence" value="ECO:0007669"/>
    <property type="project" value="InterPro"/>
</dbReference>
<evidence type="ECO:0000259" key="6">
    <source>
        <dbReference type="PROSITE" id="PS51686"/>
    </source>
</evidence>
<evidence type="ECO:0000313" key="8">
    <source>
        <dbReference type="Proteomes" id="UP000199283"/>
    </source>
</evidence>
<dbReference type="InterPro" id="IPR049560">
    <property type="entry name" value="MeTrfase_RsmB-F_NOP2_cat"/>
</dbReference>
<comment type="similarity">
    <text evidence="5">Belongs to the class I-like SAM-binding methyltransferase superfamily. RsmB/NOP family.</text>
</comment>
<reference evidence="7 8" key="1">
    <citation type="submission" date="2016-10" db="EMBL/GenBank/DDBJ databases">
        <authorList>
            <person name="de Groot N.N."/>
        </authorList>
    </citation>
    <scope>NUCLEOTIDE SEQUENCE [LARGE SCALE GENOMIC DNA]</scope>
    <source>
        <strain evidence="7 8">DSM 14858</strain>
    </source>
</reference>
<dbReference type="GO" id="GO:0003723">
    <property type="term" value="F:RNA binding"/>
    <property type="evidence" value="ECO:0007669"/>
    <property type="project" value="UniProtKB-UniRule"/>
</dbReference>
<evidence type="ECO:0000256" key="5">
    <source>
        <dbReference type="PROSITE-ProRule" id="PRU01023"/>
    </source>
</evidence>
<keyword evidence="4 5" id="KW-0694">RNA-binding</keyword>
<comment type="caution">
    <text evidence="5">Lacks conserved residue(s) required for the propagation of feature annotation.</text>
</comment>
<feature type="binding site" evidence="5">
    <location>
        <position position="289"/>
    </location>
    <ligand>
        <name>S-adenosyl-L-methionine</name>
        <dbReference type="ChEBI" id="CHEBI:59789"/>
    </ligand>
</feature>
<evidence type="ECO:0000313" key="7">
    <source>
        <dbReference type="EMBL" id="SEK93638.1"/>
    </source>
</evidence>
<dbReference type="OrthoDB" id="9810297at2"/>
<accession>A0A1H7L3U1</accession>
<keyword evidence="8" id="KW-1185">Reference proteome</keyword>
<dbReference type="Pfam" id="PF22458">
    <property type="entry name" value="RsmF-B_ferredox"/>
    <property type="match status" value="1"/>
</dbReference>
<dbReference type="Gene3D" id="3.40.50.150">
    <property type="entry name" value="Vaccinia Virus protein VP39"/>
    <property type="match status" value="1"/>
</dbReference>
<feature type="binding site" evidence="5">
    <location>
        <position position="251"/>
    </location>
    <ligand>
        <name>S-adenosyl-L-methionine</name>
        <dbReference type="ChEBI" id="CHEBI:59789"/>
    </ligand>
</feature>
<proteinExistence type="inferred from homology"/>
<keyword evidence="3 5" id="KW-0949">S-adenosyl-L-methionine</keyword>
<dbReference type="PRINTS" id="PR02008">
    <property type="entry name" value="RCMTFAMILY"/>
</dbReference>
<dbReference type="STRING" id="188906.SAMN04488526_1598"/>
<dbReference type="AlphaFoldDB" id="A0A1H7L3U1"/>
<feature type="domain" description="SAM-dependent MTase RsmB/NOP-type" evidence="6">
    <location>
        <begin position="138"/>
        <end position="390"/>
    </location>
</feature>
<dbReference type="PANTHER" id="PTHR22807">
    <property type="entry name" value="NOP2 YEAST -RELATED NOL1/NOP2/FMU SUN DOMAIN-CONTAINING"/>
    <property type="match status" value="1"/>
</dbReference>
<evidence type="ECO:0000256" key="4">
    <source>
        <dbReference type="ARBA" id="ARBA00022884"/>
    </source>
</evidence>
<dbReference type="InterPro" id="IPR029063">
    <property type="entry name" value="SAM-dependent_MTases_sf"/>
</dbReference>
<sequence length="390" mass="41471">MTPGARVQAAIEILDRILDGGAAERELTVWARGSRYAGSKDRTAVRDHVFDALRTLRSSAWIGGEAEIAPGIARAIMAGRLIGEDVDVKSIFNGQGHAPEPISPPVDLGPAPDAVRLDMPDWLLPILRADLGSAAEHVALALRTRAPVFLRANIARITRQDLLAKLSEEGVAAEPDAASPTAIRLTGTPRGLTALPSFRDGLWELQDAGSQALVDRIPVSPDARILDLCAGGGGKALALAARGPEQVFAHDADPARMRDLPARTARAGARISQITAPEGAAPFDGVVADVPCSGSGSWRRAPDAKWRLTEARLTELTQTQDAILDRAIALTRPGGWIAYMTCSILARENADRAVSALNRHRDVAIGDQWSSLPVDGGHDGFHVCLLKRES</sequence>
<keyword evidence="1 5" id="KW-0489">Methyltransferase</keyword>
<dbReference type="Gene3D" id="3.30.70.1170">
    <property type="entry name" value="Sun protein, domain 3"/>
    <property type="match status" value="1"/>
</dbReference>
<dbReference type="PANTHER" id="PTHR22807:SF53">
    <property type="entry name" value="RIBOSOMAL RNA SMALL SUBUNIT METHYLTRANSFERASE B-RELATED"/>
    <property type="match status" value="1"/>
</dbReference>
<evidence type="ECO:0000256" key="1">
    <source>
        <dbReference type="ARBA" id="ARBA00022603"/>
    </source>
</evidence>
<dbReference type="InterPro" id="IPR023267">
    <property type="entry name" value="RCMT"/>
</dbReference>
<gene>
    <name evidence="7" type="ORF">SAMN04488526_1598</name>
</gene>
<evidence type="ECO:0000256" key="3">
    <source>
        <dbReference type="ARBA" id="ARBA00022691"/>
    </source>
</evidence>
<keyword evidence="2 5" id="KW-0808">Transferase</keyword>
<dbReference type="Pfam" id="PF01189">
    <property type="entry name" value="Methyltr_RsmB-F"/>
    <property type="match status" value="1"/>
</dbReference>
<dbReference type="SUPFAM" id="SSF53335">
    <property type="entry name" value="S-adenosyl-L-methionine-dependent methyltransferases"/>
    <property type="match status" value="1"/>
</dbReference>
<feature type="active site" description="Nucleophile" evidence="5">
    <location>
        <position position="342"/>
    </location>
</feature>
<organism evidence="7 8">
    <name type="scientific">Jannaschia helgolandensis</name>
    <dbReference type="NCBI Taxonomy" id="188906"/>
    <lineage>
        <taxon>Bacteria</taxon>
        <taxon>Pseudomonadati</taxon>
        <taxon>Pseudomonadota</taxon>
        <taxon>Alphaproteobacteria</taxon>
        <taxon>Rhodobacterales</taxon>
        <taxon>Roseobacteraceae</taxon>
        <taxon>Jannaschia</taxon>
    </lineage>
</organism>
<evidence type="ECO:0000256" key="2">
    <source>
        <dbReference type="ARBA" id="ARBA00022679"/>
    </source>
</evidence>
<protein>
    <submittedName>
        <fullName evidence="7">16S rRNA (Cytosine967-C5)-methyltransferase</fullName>
    </submittedName>
</protein>
<dbReference type="InterPro" id="IPR001678">
    <property type="entry name" value="MeTrfase_RsmB-F_NOP2_dom"/>
</dbReference>
<name>A0A1H7L3U1_9RHOB</name>